<evidence type="ECO:0000256" key="1">
    <source>
        <dbReference type="ARBA" id="ARBA00010175"/>
    </source>
</evidence>
<dbReference type="Proteomes" id="UP000824219">
    <property type="component" value="Linkage Group LG06"/>
</dbReference>
<keyword evidence="4" id="KW-1185">Reference proteome</keyword>
<evidence type="ECO:0000313" key="3">
    <source>
        <dbReference type="EMBL" id="KAG7330737.1"/>
    </source>
</evidence>
<dbReference type="PANTHER" id="PTHR23401">
    <property type="entry name" value="CYCLIN DEPENDANT KINASE-5 ACTIVATOR"/>
    <property type="match status" value="1"/>
</dbReference>
<dbReference type="InterPro" id="IPR004944">
    <property type="entry name" value="CDK5_activator"/>
</dbReference>
<evidence type="ECO:0008006" key="5">
    <source>
        <dbReference type="Google" id="ProtNLM"/>
    </source>
</evidence>
<accession>A0A9D3P1E0</accession>
<feature type="region of interest" description="Disordered" evidence="2">
    <location>
        <begin position="65"/>
        <end position="100"/>
    </location>
</feature>
<protein>
    <recommendedName>
        <fullName evidence="5">Cyclin-dependent kinase 5 activator</fullName>
    </recommendedName>
</protein>
<name>A0A9D3P1E0_9TELE</name>
<dbReference type="InterPro" id="IPR036915">
    <property type="entry name" value="Cyclin-like_sf"/>
</dbReference>
<dbReference type="GO" id="GO:0061575">
    <property type="term" value="F:cyclin-dependent protein serine/threonine kinase activator activity"/>
    <property type="evidence" value="ECO:0007669"/>
    <property type="project" value="InterPro"/>
</dbReference>
<dbReference type="GO" id="GO:0030426">
    <property type="term" value="C:growth cone"/>
    <property type="evidence" value="ECO:0007669"/>
    <property type="project" value="TreeGrafter"/>
</dbReference>
<comment type="similarity">
    <text evidence="1">Belongs to the cyclin-dependent kinase 5 activator family.</text>
</comment>
<gene>
    <name evidence="3" type="ORF">KOW79_004706</name>
</gene>
<evidence type="ECO:0000256" key="2">
    <source>
        <dbReference type="SAM" id="MobiDB-lite"/>
    </source>
</evidence>
<dbReference type="GO" id="GO:0019901">
    <property type="term" value="F:protein kinase binding"/>
    <property type="evidence" value="ECO:0007669"/>
    <property type="project" value="TreeGrafter"/>
</dbReference>
<dbReference type="AlphaFoldDB" id="A0A9D3P1E0"/>
<reference evidence="3 4" key="1">
    <citation type="submission" date="2021-06" db="EMBL/GenBank/DDBJ databases">
        <title>Chromosome-level genome assembly of the red-tail catfish (Hemibagrus wyckioides).</title>
        <authorList>
            <person name="Shao F."/>
        </authorList>
    </citation>
    <scope>NUCLEOTIDE SEQUENCE [LARGE SCALE GENOMIC DNA]</scope>
    <source>
        <strain evidence="3">EC202008001</strain>
        <tissue evidence="3">Blood</tissue>
    </source>
</reference>
<dbReference type="OrthoDB" id="7676799at2759"/>
<evidence type="ECO:0000313" key="4">
    <source>
        <dbReference type="Proteomes" id="UP000824219"/>
    </source>
</evidence>
<organism evidence="3 4">
    <name type="scientific">Hemibagrus wyckioides</name>
    <dbReference type="NCBI Taxonomy" id="337641"/>
    <lineage>
        <taxon>Eukaryota</taxon>
        <taxon>Metazoa</taxon>
        <taxon>Chordata</taxon>
        <taxon>Craniata</taxon>
        <taxon>Vertebrata</taxon>
        <taxon>Euteleostomi</taxon>
        <taxon>Actinopterygii</taxon>
        <taxon>Neopterygii</taxon>
        <taxon>Teleostei</taxon>
        <taxon>Ostariophysi</taxon>
        <taxon>Siluriformes</taxon>
        <taxon>Bagridae</taxon>
        <taxon>Hemibagrus</taxon>
    </lineage>
</organism>
<dbReference type="PANTHER" id="PTHR23401:SF3">
    <property type="entry name" value="CYCLIN-DEPENDENT KINASE 5 ACTIVATOR 2"/>
    <property type="match status" value="1"/>
</dbReference>
<proteinExistence type="inferred from homology"/>
<dbReference type="GO" id="GO:0007420">
    <property type="term" value="P:brain development"/>
    <property type="evidence" value="ECO:0007669"/>
    <property type="project" value="TreeGrafter"/>
</dbReference>
<dbReference type="EMBL" id="JAHKSW010000006">
    <property type="protein sequence ID" value="KAG7330737.1"/>
    <property type="molecule type" value="Genomic_DNA"/>
</dbReference>
<dbReference type="GO" id="GO:0005737">
    <property type="term" value="C:cytoplasm"/>
    <property type="evidence" value="ECO:0007669"/>
    <property type="project" value="TreeGrafter"/>
</dbReference>
<dbReference type="Gene3D" id="1.10.472.10">
    <property type="entry name" value="Cyclin-like"/>
    <property type="match status" value="1"/>
</dbReference>
<dbReference type="SUPFAM" id="SSF47954">
    <property type="entry name" value="Cyclin-like"/>
    <property type="match status" value="1"/>
</dbReference>
<dbReference type="GO" id="GO:0016533">
    <property type="term" value="C:protein kinase 5 complex"/>
    <property type="evidence" value="ECO:0007669"/>
    <property type="project" value="InterPro"/>
</dbReference>
<comment type="caution">
    <text evidence="3">The sequence shown here is derived from an EMBL/GenBank/DDBJ whole genome shotgun (WGS) entry which is preliminary data.</text>
</comment>
<sequence>MSQLRINILKSYAAGIMGTTISVSPMLRDEVEEHKKRSLSKPRLIVTAFGFKMVKQKSAKKVNPHPLSFQTTHINEDLKTPSQNCPPQSGEIEEPQEKLEETKLPVTKQLEDVQQNQPSRQFLTSPVRIIVQASTGELLLCLGRFLRRRCLKISDLTSNEVIAWLRNVDRTLLMQGWQEEGFITPPILVFVYLLCRDAVSEDLSSPGELHGVFLTCLYLTYSYLGTEISYPLQPFIIDTNKDVFWTQALDVIDKLSSEMLRINMDPQFFTEVLQELKNEGEVKNKTGLDR</sequence>
<dbReference type="GO" id="GO:0007411">
    <property type="term" value="P:axon guidance"/>
    <property type="evidence" value="ECO:0007669"/>
    <property type="project" value="TreeGrafter"/>
</dbReference>
<dbReference type="Pfam" id="PF03261">
    <property type="entry name" value="CDK5_activator"/>
    <property type="match status" value="1"/>
</dbReference>